<sequence>MPGLTALGDEYLDEPEMQGYHSTTNYLHASLLAPCVFHNKPSPSAGITIGATLGAITLLALVLFLLCLKRPRDLRTQEHAQGNVRSRLLDQTTSDYSSQDTAGEPQSSSLDSSLSTEQFTDLQTPMLQIWSPPPSDSRPLIPRIVIPPSPPIMRSSAFDHPGDSAVNSAESDYSQISAADSLILHGGPQKVQPQLSASSYPYGIPTSDITAAACPLITVARPRRSLHPASGIHLIPDTSPMPTDAMMDLPSPFIFMSVLEWQSKHHAPPIKLYER</sequence>
<protein>
    <submittedName>
        <fullName evidence="3">Uncharacterized protein</fullName>
    </submittedName>
</protein>
<comment type="caution">
    <text evidence="3">The sequence shown here is derived from an EMBL/GenBank/DDBJ whole genome shotgun (WGS) entry which is preliminary data.</text>
</comment>
<keyword evidence="4" id="KW-1185">Reference proteome</keyword>
<feature type="transmembrane region" description="Helical" evidence="2">
    <location>
        <begin position="47"/>
        <end position="68"/>
    </location>
</feature>
<dbReference type="AlphaFoldDB" id="A0AAD7JPI0"/>
<dbReference type="EMBL" id="JARJLG010000030">
    <property type="protein sequence ID" value="KAJ7767383.1"/>
    <property type="molecule type" value="Genomic_DNA"/>
</dbReference>
<evidence type="ECO:0000313" key="4">
    <source>
        <dbReference type="Proteomes" id="UP001215280"/>
    </source>
</evidence>
<evidence type="ECO:0000313" key="3">
    <source>
        <dbReference type="EMBL" id="KAJ7767383.1"/>
    </source>
</evidence>
<name>A0AAD7JPI0_9AGAR</name>
<accession>A0AAD7JPI0</accession>
<keyword evidence="2" id="KW-1133">Transmembrane helix</keyword>
<evidence type="ECO:0000256" key="1">
    <source>
        <dbReference type="SAM" id="MobiDB-lite"/>
    </source>
</evidence>
<reference evidence="3" key="1">
    <citation type="submission" date="2023-03" db="EMBL/GenBank/DDBJ databases">
        <title>Massive genome expansion in bonnet fungi (Mycena s.s.) driven by repeated elements and novel gene families across ecological guilds.</title>
        <authorList>
            <consortium name="Lawrence Berkeley National Laboratory"/>
            <person name="Harder C.B."/>
            <person name="Miyauchi S."/>
            <person name="Viragh M."/>
            <person name="Kuo A."/>
            <person name="Thoen E."/>
            <person name="Andreopoulos B."/>
            <person name="Lu D."/>
            <person name="Skrede I."/>
            <person name="Drula E."/>
            <person name="Henrissat B."/>
            <person name="Morin E."/>
            <person name="Kohler A."/>
            <person name="Barry K."/>
            <person name="LaButti K."/>
            <person name="Morin E."/>
            <person name="Salamov A."/>
            <person name="Lipzen A."/>
            <person name="Mereny Z."/>
            <person name="Hegedus B."/>
            <person name="Baldrian P."/>
            <person name="Stursova M."/>
            <person name="Weitz H."/>
            <person name="Taylor A."/>
            <person name="Grigoriev I.V."/>
            <person name="Nagy L.G."/>
            <person name="Martin F."/>
            <person name="Kauserud H."/>
        </authorList>
    </citation>
    <scope>NUCLEOTIDE SEQUENCE</scope>
    <source>
        <strain evidence="3">CBHHK188m</strain>
    </source>
</reference>
<organism evidence="3 4">
    <name type="scientific">Mycena maculata</name>
    <dbReference type="NCBI Taxonomy" id="230809"/>
    <lineage>
        <taxon>Eukaryota</taxon>
        <taxon>Fungi</taxon>
        <taxon>Dikarya</taxon>
        <taxon>Basidiomycota</taxon>
        <taxon>Agaricomycotina</taxon>
        <taxon>Agaricomycetes</taxon>
        <taxon>Agaricomycetidae</taxon>
        <taxon>Agaricales</taxon>
        <taxon>Marasmiineae</taxon>
        <taxon>Mycenaceae</taxon>
        <taxon>Mycena</taxon>
    </lineage>
</organism>
<feature type="compositionally biased region" description="Polar residues" evidence="1">
    <location>
        <begin position="79"/>
        <end position="106"/>
    </location>
</feature>
<gene>
    <name evidence="3" type="ORF">DFH07DRAFT_769506</name>
</gene>
<dbReference type="Proteomes" id="UP001215280">
    <property type="component" value="Unassembled WGS sequence"/>
</dbReference>
<feature type="region of interest" description="Disordered" evidence="1">
    <location>
        <begin position="79"/>
        <end position="117"/>
    </location>
</feature>
<evidence type="ECO:0000256" key="2">
    <source>
        <dbReference type="SAM" id="Phobius"/>
    </source>
</evidence>
<proteinExistence type="predicted"/>
<keyword evidence="2" id="KW-0812">Transmembrane</keyword>
<keyword evidence="2" id="KW-0472">Membrane</keyword>